<keyword evidence="3 4" id="KW-0067">ATP-binding</keyword>
<evidence type="ECO:0000313" key="7">
    <source>
        <dbReference type="EMBL" id="KAI1720954.1"/>
    </source>
</evidence>
<dbReference type="Gene3D" id="1.10.510.10">
    <property type="entry name" value="Transferase(Phosphotransferase) domain 1"/>
    <property type="match status" value="1"/>
</dbReference>
<dbReference type="PROSITE" id="PS00108">
    <property type="entry name" value="PROTEIN_KINASE_ST"/>
    <property type="match status" value="1"/>
</dbReference>
<keyword evidence="7" id="KW-0808">Transferase</keyword>
<dbReference type="InterPro" id="IPR050235">
    <property type="entry name" value="CK1_Ser-Thr_kinase"/>
</dbReference>
<dbReference type="Proteomes" id="UP001201812">
    <property type="component" value="Unassembled WGS sequence"/>
</dbReference>
<dbReference type="FunFam" id="1.10.510.10:FF:000596">
    <property type="entry name" value="CK1 family protein kinase"/>
    <property type="match status" value="1"/>
</dbReference>
<evidence type="ECO:0000259" key="6">
    <source>
        <dbReference type="PROSITE" id="PS50011"/>
    </source>
</evidence>
<dbReference type="SMART" id="SM00220">
    <property type="entry name" value="S_TKc"/>
    <property type="match status" value="1"/>
</dbReference>
<dbReference type="CDD" id="cd14016">
    <property type="entry name" value="STKc_CK1"/>
    <property type="match status" value="1"/>
</dbReference>
<comment type="caution">
    <text evidence="7">The sequence shown here is derived from an EMBL/GenBank/DDBJ whole genome shotgun (WGS) entry which is preliminary data.</text>
</comment>
<feature type="binding site" evidence="4">
    <location>
        <position position="80"/>
    </location>
    <ligand>
        <name>ATP</name>
        <dbReference type="ChEBI" id="CHEBI:30616"/>
    </ligand>
</feature>
<dbReference type="PROSITE" id="PS50011">
    <property type="entry name" value="PROTEIN_KINASE_DOM"/>
    <property type="match status" value="1"/>
</dbReference>
<dbReference type="InterPro" id="IPR008271">
    <property type="entry name" value="Ser/Thr_kinase_AS"/>
</dbReference>
<dbReference type="InterPro" id="IPR011009">
    <property type="entry name" value="Kinase-like_dom_sf"/>
</dbReference>
<keyword evidence="8" id="KW-1185">Reference proteome</keyword>
<dbReference type="EMBL" id="JAKKPZ010000005">
    <property type="protein sequence ID" value="KAI1720954.1"/>
    <property type="molecule type" value="Genomic_DNA"/>
</dbReference>
<dbReference type="SUPFAM" id="SSF56112">
    <property type="entry name" value="Protein kinase-like (PK-like)"/>
    <property type="match status" value="1"/>
</dbReference>
<reference evidence="7" key="1">
    <citation type="submission" date="2022-01" db="EMBL/GenBank/DDBJ databases">
        <title>Genome Sequence Resource for Two Populations of Ditylenchus destructor, the Migratory Endoparasitic Phytonematode.</title>
        <authorList>
            <person name="Zhang H."/>
            <person name="Lin R."/>
            <person name="Xie B."/>
        </authorList>
    </citation>
    <scope>NUCLEOTIDE SEQUENCE</scope>
    <source>
        <strain evidence="7">BazhouSP</strain>
    </source>
</reference>
<evidence type="ECO:0000313" key="8">
    <source>
        <dbReference type="Proteomes" id="UP001201812"/>
    </source>
</evidence>
<dbReference type="InterPro" id="IPR017441">
    <property type="entry name" value="Protein_kinase_ATP_BS"/>
</dbReference>
<keyword evidence="2 4" id="KW-0547">Nucleotide-binding</keyword>
<evidence type="ECO:0000256" key="1">
    <source>
        <dbReference type="ARBA" id="ARBA00012513"/>
    </source>
</evidence>
<accession>A0AAD4R7G0</accession>
<gene>
    <name evidence="7" type="ORF">DdX_05205</name>
</gene>
<protein>
    <recommendedName>
        <fullName evidence="1">non-specific serine/threonine protein kinase</fullName>
        <ecNumber evidence="1">2.7.11.1</ecNumber>
    </recommendedName>
</protein>
<evidence type="ECO:0000256" key="4">
    <source>
        <dbReference type="PROSITE-ProRule" id="PRU10141"/>
    </source>
</evidence>
<proteinExistence type="inferred from homology"/>
<dbReference type="GO" id="GO:0005524">
    <property type="term" value="F:ATP binding"/>
    <property type="evidence" value="ECO:0007669"/>
    <property type="project" value="UniProtKB-UniRule"/>
</dbReference>
<evidence type="ECO:0000256" key="2">
    <source>
        <dbReference type="ARBA" id="ARBA00022741"/>
    </source>
</evidence>
<keyword evidence="7" id="KW-0418">Kinase</keyword>
<dbReference type="GO" id="GO:0004674">
    <property type="term" value="F:protein serine/threonine kinase activity"/>
    <property type="evidence" value="ECO:0007669"/>
    <property type="project" value="UniProtKB-KW"/>
</dbReference>
<dbReference type="PANTHER" id="PTHR11909">
    <property type="entry name" value="CASEIN KINASE-RELATED"/>
    <property type="match status" value="1"/>
</dbReference>
<sequence>MNKPDLFRCFQKYINIAIQVSVSSRKSASSHMSSALVSNDPGKDFVIAGQYQLRTKLGSGSFGDVYSAISLKTSSEYAIKLEHIKARHPQLQYEYKVYKMLQGGSRIPCVHTFGQERNFNFLIVDILGKSVEEYFIMCERKFSLKTVLHLAQQMLSAIEFVHSRGLIHRDIKPDNFVMGLRLMHNKLYMIDFGLAKKYRDSRSLEHIPYREGKSLTGTARYASINAHIGAEQSRRDDLESLGYVLVYLCAGVLPWQGLPAKDKKEKYTRISQKKQATTIEKLCQGLPAEFVAYLKYSRSLRFEETPDYKYLDTLFQNLRRTVSTTNELVYDWSKPRNLPTR</sequence>
<organism evidence="7 8">
    <name type="scientific">Ditylenchus destructor</name>
    <dbReference type="NCBI Taxonomy" id="166010"/>
    <lineage>
        <taxon>Eukaryota</taxon>
        <taxon>Metazoa</taxon>
        <taxon>Ecdysozoa</taxon>
        <taxon>Nematoda</taxon>
        <taxon>Chromadorea</taxon>
        <taxon>Rhabditida</taxon>
        <taxon>Tylenchina</taxon>
        <taxon>Tylenchomorpha</taxon>
        <taxon>Sphaerularioidea</taxon>
        <taxon>Anguinidae</taxon>
        <taxon>Anguininae</taxon>
        <taxon>Ditylenchus</taxon>
    </lineage>
</organism>
<dbReference type="PROSITE" id="PS00107">
    <property type="entry name" value="PROTEIN_KINASE_ATP"/>
    <property type="match status" value="1"/>
</dbReference>
<comment type="similarity">
    <text evidence="5">Belongs to the protein kinase superfamily.</text>
</comment>
<dbReference type="EC" id="2.7.11.1" evidence="1"/>
<name>A0AAD4R7G0_9BILA</name>
<dbReference type="AlphaFoldDB" id="A0AAD4R7G0"/>
<dbReference type="InterPro" id="IPR000719">
    <property type="entry name" value="Prot_kinase_dom"/>
</dbReference>
<evidence type="ECO:0000256" key="3">
    <source>
        <dbReference type="ARBA" id="ARBA00022840"/>
    </source>
</evidence>
<evidence type="ECO:0000256" key="5">
    <source>
        <dbReference type="RuleBase" id="RU000304"/>
    </source>
</evidence>
<dbReference type="Pfam" id="PF00069">
    <property type="entry name" value="Pkinase"/>
    <property type="match status" value="1"/>
</dbReference>
<feature type="domain" description="Protein kinase" evidence="6">
    <location>
        <begin position="51"/>
        <end position="341"/>
    </location>
</feature>
<keyword evidence="5" id="KW-0723">Serine/threonine-protein kinase</keyword>